<evidence type="ECO:0000313" key="4">
    <source>
        <dbReference type="Proteomes" id="UP000257109"/>
    </source>
</evidence>
<feature type="non-terminal residue" evidence="3">
    <location>
        <position position="1"/>
    </location>
</feature>
<accession>A0A371FM72</accession>
<evidence type="ECO:0000256" key="1">
    <source>
        <dbReference type="SAM" id="MobiDB-lite"/>
    </source>
</evidence>
<proteinExistence type="predicted"/>
<organism evidence="3 4">
    <name type="scientific">Mucuna pruriens</name>
    <name type="common">Velvet bean</name>
    <name type="synonym">Dolichos pruriens</name>
    <dbReference type="NCBI Taxonomy" id="157652"/>
    <lineage>
        <taxon>Eukaryota</taxon>
        <taxon>Viridiplantae</taxon>
        <taxon>Streptophyta</taxon>
        <taxon>Embryophyta</taxon>
        <taxon>Tracheophyta</taxon>
        <taxon>Spermatophyta</taxon>
        <taxon>Magnoliopsida</taxon>
        <taxon>eudicotyledons</taxon>
        <taxon>Gunneridae</taxon>
        <taxon>Pentapetalae</taxon>
        <taxon>rosids</taxon>
        <taxon>fabids</taxon>
        <taxon>Fabales</taxon>
        <taxon>Fabaceae</taxon>
        <taxon>Papilionoideae</taxon>
        <taxon>50 kb inversion clade</taxon>
        <taxon>NPAAA clade</taxon>
        <taxon>indigoferoid/millettioid clade</taxon>
        <taxon>Phaseoleae</taxon>
        <taxon>Mucuna</taxon>
    </lineage>
</organism>
<keyword evidence="2" id="KW-0732">Signal</keyword>
<feature type="region of interest" description="Disordered" evidence="1">
    <location>
        <begin position="59"/>
        <end position="86"/>
    </location>
</feature>
<dbReference type="EMBL" id="QJKJ01008551">
    <property type="protein sequence ID" value="RDX79394.1"/>
    <property type="molecule type" value="Genomic_DNA"/>
</dbReference>
<protein>
    <submittedName>
        <fullName evidence="3">Uncharacterized protein</fullName>
    </submittedName>
</protein>
<sequence>MRLSVLLLLLLTLLAATRPTLVDSRPLPSPTKYPHDPLKLLRFVTSLVMAEKANTKDNTSNRLLIENQFHPMSSGPSRRGSGYKLE</sequence>
<reference evidence="3" key="1">
    <citation type="submission" date="2018-05" db="EMBL/GenBank/DDBJ databases">
        <title>Draft genome of Mucuna pruriens seed.</title>
        <authorList>
            <person name="Nnadi N.E."/>
            <person name="Vos R."/>
            <person name="Hasami M.H."/>
            <person name="Devisetty U.K."/>
            <person name="Aguiy J.C."/>
        </authorList>
    </citation>
    <scope>NUCLEOTIDE SEQUENCE [LARGE SCALE GENOMIC DNA]</scope>
    <source>
        <strain evidence="3">JCA_2017</strain>
    </source>
</reference>
<dbReference type="Proteomes" id="UP000257109">
    <property type="component" value="Unassembled WGS sequence"/>
</dbReference>
<comment type="caution">
    <text evidence="3">The sequence shown here is derived from an EMBL/GenBank/DDBJ whole genome shotgun (WGS) entry which is preliminary data.</text>
</comment>
<gene>
    <name evidence="3" type="ORF">CR513_40189</name>
</gene>
<feature type="compositionally biased region" description="Low complexity" evidence="1">
    <location>
        <begin position="73"/>
        <end position="86"/>
    </location>
</feature>
<dbReference type="OrthoDB" id="1428142at2759"/>
<dbReference type="AlphaFoldDB" id="A0A371FM72"/>
<feature type="chain" id="PRO_5016596766" evidence="2">
    <location>
        <begin position="17"/>
        <end position="86"/>
    </location>
</feature>
<evidence type="ECO:0000256" key="2">
    <source>
        <dbReference type="SAM" id="SignalP"/>
    </source>
</evidence>
<feature type="signal peptide" evidence="2">
    <location>
        <begin position="1"/>
        <end position="16"/>
    </location>
</feature>
<name>A0A371FM72_MUCPR</name>
<evidence type="ECO:0000313" key="3">
    <source>
        <dbReference type="EMBL" id="RDX79394.1"/>
    </source>
</evidence>
<keyword evidence="4" id="KW-1185">Reference proteome</keyword>